<dbReference type="PANTHER" id="PTHR31170">
    <property type="entry name" value="BNAC04G53230D PROTEIN"/>
    <property type="match status" value="1"/>
</dbReference>
<protein>
    <submittedName>
        <fullName evidence="2">Uncharacterized protein</fullName>
    </submittedName>
</protein>
<reference evidence="2" key="1">
    <citation type="submission" date="2019-05" db="EMBL/GenBank/DDBJ databases">
        <title>The de novo reference genome and transcriptome assemblies of the wild tomato species Solanum chilense.</title>
        <authorList>
            <person name="Stam R."/>
            <person name="Nosenko T."/>
            <person name="Hoerger A.C."/>
            <person name="Stephan W."/>
            <person name="Seidel M.A."/>
            <person name="Kuhn J.M.M."/>
            <person name="Haberer G."/>
            <person name="Tellier A."/>
        </authorList>
    </citation>
    <scope>NUCLEOTIDE SEQUENCE</scope>
    <source>
        <tissue evidence="2">Mature leaves</tissue>
    </source>
</reference>
<dbReference type="PANTHER" id="PTHR31170:SF25">
    <property type="entry name" value="BNAA09G04570D PROTEIN"/>
    <property type="match status" value="1"/>
</dbReference>
<keyword evidence="1" id="KW-0812">Transmembrane</keyword>
<keyword evidence="1" id="KW-0472">Membrane</keyword>
<dbReference type="InterPro" id="IPR004158">
    <property type="entry name" value="DUF247_pln"/>
</dbReference>
<feature type="transmembrane region" description="Helical" evidence="1">
    <location>
        <begin position="407"/>
        <end position="434"/>
    </location>
</feature>
<gene>
    <name evidence="2" type="ORF">EJD97_012291</name>
</gene>
<name>A0A6N2BE45_SOLCI</name>
<sequence length="435" mass="50535">METNDEDPSGSQTKRSMNQIFDKMFEDLDKSSINLCIIFKVNVRLCESNPDAYTPKMVSIGPYHKKNPQLHPMEKYKLLYLRRFLERQEGLDVQRCIKMLEGMKEDALKCYDDIENLDTDEFCKMLLLDGCFVVEFIRECCEIYPEEETKIIDLVDYKYNQILRDLLLLENQLPFFILKALHSLTAEYDELPLEELAITLFSHVANLGYICNNLMNLKISDQRHDMKHLLQVVHIVSCPLNFKKLSNENDTKWNKVMPNATELSEAGVSFIKAETSLFDIEFDKGLMTIPSIDVVDCTETLMRNFIAYEQQSTDLEYLYFSDYATFMDHLIDSDKDVNLLRRNKIIANWIGEDKEVASLFNKIGNGVTVYSNFYYRKVFLKAVKHCDEKPSNRWKASLKHNYFSSPWVGASTLTVIILLILTTIQTVLAIISIIK</sequence>
<comment type="caution">
    <text evidence="2">The sequence shown here is derived from an EMBL/GenBank/DDBJ whole genome shotgun (WGS) entry which is preliminary data.</text>
</comment>
<organism evidence="2">
    <name type="scientific">Solanum chilense</name>
    <name type="common">Tomato</name>
    <name type="synonym">Lycopersicon chilense</name>
    <dbReference type="NCBI Taxonomy" id="4083"/>
    <lineage>
        <taxon>Eukaryota</taxon>
        <taxon>Viridiplantae</taxon>
        <taxon>Streptophyta</taxon>
        <taxon>Embryophyta</taxon>
        <taxon>Tracheophyta</taxon>
        <taxon>Spermatophyta</taxon>
        <taxon>Magnoliopsida</taxon>
        <taxon>eudicotyledons</taxon>
        <taxon>Gunneridae</taxon>
        <taxon>Pentapetalae</taxon>
        <taxon>asterids</taxon>
        <taxon>lamiids</taxon>
        <taxon>Solanales</taxon>
        <taxon>Solanaceae</taxon>
        <taxon>Solanoideae</taxon>
        <taxon>Solaneae</taxon>
        <taxon>Solanum</taxon>
        <taxon>Solanum subgen. Lycopersicon</taxon>
    </lineage>
</organism>
<accession>A0A6N2BE45</accession>
<evidence type="ECO:0000313" key="2">
    <source>
        <dbReference type="EMBL" id="TMW93016.1"/>
    </source>
</evidence>
<keyword evidence="1" id="KW-1133">Transmembrane helix</keyword>
<dbReference type="Pfam" id="PF03140">
    <property type="entry name" value="DUF247"/>
    <property type="match status" value="1"/>
</dbReference>
<proteinExistence type="predicted"/>
<dbReference type="AlphaFoldDB" id="A0A6N2BE45"/>
<evidence type="ECO:0000256" key="1">
    <source>
        <dbReference type="SAM" id="Phobius"/>
    </source>
</evidence>
<dbReference type="EMBL" id="RXGB01003136">
    <property type="protein sequence ID" value="TMW93016.1"/>
    <property type="molecule type" value="Genomic_DNA"/>
</dbReference>